<dbReference type="InterPro" id="IPR002491">
    <property type="entry name" value="ABC_transptr_periplasmic_BD"/>
</dbReference>
<proteinExistence type="inferred from homology"/>
<organism evidence="7 8">
    <name type="scientific">Paenibacillus shirakamiensis</name>
    <dbReference type="NCBI Taxonomy" id="1265935"/>
    <lineage>
        <taxon>Bacteria</taxon>
        <taxon>Bacillati</taxon>
        <taxon>Bacillota</taxon>
        <taxon>Bacilli</taxon>
        <taxon>Bacillales</taxon>
        <taxon>Paenibacillaceae</taxon>
        <taxon>Paenibacillus</taxon>
    </lineage>
</organism>
<dbReference type="PROSITE" id="PS50983">
    <property type="entry name" value="FE_B12_PBP"/>
    <property type="match status" value="1"/>
</dbReference>
<dbReference type="SUPFAM" id="SSF53807">
    <property type="entry name" value="Helical backbone' metal receptor"/>
    <property type="match status" value="1"/>
</dbReference>
<comment type="similarity">
    <text evidence="2">Belongs to the bacterial solute-binding protein 8 family.</text>
</comment>
<feature type="domain" description="Fe/B12 periplasmic-binding" evidence="6">
    <location>
        <begin position="77"/>
        <end position="330"/>
    </location>
</feature>
<dbReference type="CDD" id="cd01146">
    <property type="entry name" value="FhuD"/>
    <property type="match status" value="1"/>
</dbReference>
<name>A0ABS4JE31_9BACL</name>
<evidence type="ECO:0000256" key="4">
    <source>
        <dbReference type="ARBA" id="ARBA00022729"/>
    </source>
</evidence>
<evidence type="ECO:0000256" key="2">
    <source>
        <dbReference type="ARBA" id="ARBA00008814"/>
    </source>
</evidence>
<dbReference type="EMBL" id="JAGGLD010000001">
    <property type="protein sequence ID" value="MBP1999969.1"/>
    <property type="molecule type" value="Genomic_DNA"/>
</dbReference>
<accession>A0ABS4JE31</accession>
<reference evidence="7 8" key="1">
    <citation type="submission" date="2021-03" db="EMBL/GenBank/DDBJ databases">
        <title>Genomic Encyclopedia of Type Strains, Phase IV (KMG-IV): sequencing the most valuable type-strain genomes for metagenomic binning, comparative biology and taxonomic classification.</title>
        <authorList>
            <person name="Goeker M."/>
        </authorList>
    </citation>
    <scope>NUCLEOTIDE SEQUENCE [LARGE SCALE GENOMIC DNA]</scope>
    <source>
        <strain evidence="7 8">DSM 26806</strain>
    </source>
</reference>
<dbReference type="Gene3D" id="3.40.50.1980">
    <property type="entry name" value="Nitrogenase molybdenum iron protein domain"/>
    <property type="match status" value="2"/>
</dbReference>
<evidence type="ECO:0000256" key="1">
    <source>
        <dbReference type="ARBA" id="ARBA00004196"/>
    </source>
</evidence>
<sequence>MEAKRNKIRHLSWLYVIIAAMVMSLIVGCSNSDSVTKNVVAQSEKTNNNKKSSAIKGDTRTVKDAYGEVEVPTQASRIVVLDIGALDNLLEMGITPVGAPSILKIGDPYPAYLKGTKGIENIGSVNEPNLERIHALKPDLILGNKDTHDAIHVQLKQIAPTVFVETLGVTWKENLQLHAEAVNKQNQGTQLLRTYQDRIDKLKSGLAGKKAKQISLIRPREDKIQVYLKETFAGTVMNDAGIARPASQQGDGFSKDITEEQITDLDGDLILWFNREPDAFDKLSNRPLWSTLQAVQQHAVQPVDWEYWMSGLGIQAVNKIIDDLNRFLIH</sequence>
<keyword evidence="3" id="KW-0813">Transport</keyword>
<evidence type="ECO:0000259" key="6">
    <source>
        <dbReference type="PROSITE" id="PS50983"/>
    </source>
</evidence>
<evidence type="ECO:0000256" key="3">
    <source>
        <dbReference type="ARBA" id="ARBA00022448"/>
    </source>
</evidence>
<keyword evidence="5" id="KW-1133">Transmembrane helix</keyword>
<keyword evidence="5" id="KW-0812">Transmembrane</keyword>
<dbReference type="Pfam" id="PF01497">
    <property type="entry name" value="Peripla_BP_2"/>
    <property type="match status" value="1"/>
</dbReference>
<dbReference type="Proteomes" id="UP001519288">
    <property type="component" value="Unassembled WGS sequence"/>
</dbReference>
<dbReference type="InterPro" id="IPR051313">
    <property type="entry name" value="Bact_iron-sidero_bind"/>
</dbReference>
<protein>
    <submittedName>
        <fullName evidence="7">Iron complex transport system substrate-binding protein</fullName>
    </submittedName>
</protein>
<dbReference type="PANTHER" id="PTHR30532">
    <property type="entry name" value="IRON III DICITRATE-BINDING PERIPLASMIC PROTEIN"/>
    <property type="match status" value="1"/>
</dbReference>
<keyword evidence="5" id="KW-0472">Membrane</keyword>
<feature type="transmembrane region" description="Helical" evidence="5">
    <location>
        <begin position="12"/>
        <end position="28"/>
    </location>
</feature>
<evidence type="ECO:0000313" key="8">
    <source>
        <dbReference type="Proteomes" id="UP001519288"/>
    </source>
</evidence>
<evidence type="ECO:0000313" key="7">
    <source>
        <dbReference type="EMBL" id="MBP1999969.1"/>
    </source>
</evidence>
<dbReference type="RefSeq" id="WP_209859657.1">
    <property type="nucleotide sequence ID" value="NZ_JAGGLD010000001.1"/>
</dbReference>
<keyword evidence="8" id="KW-1185">Reference proteome</keyword>
<evidence type="ECO:0000256" key="5">
    <source>
        <dbReference type="SAM" id="Phobius"/>
    </source>
</evidence>
<comment type="caution">
    <text evidence="7">The sequence shown here is derived from an EMBL/GenBank/DDBJ whole genome shotgun (WGS) entry which is preliminary data.</text>
</comment>
<keyword evidence="4" id="KW-0732">Signal</keyword>
<dbReference type="PANTHER" id="PTHR30532:SF25">
    <property type="entry name" value="IRON(III) DICITRATE-BINDING PERIPLASMIC PROTEIN"/>
    <property type="match status" value="1"/>
</dbReference>
<dbReference type="PROSITE" id="PS51257">
    <property type="entry name" value="PROKAR_LIPOPROTEIN"/>
    <property type="match status" value="1"/>
</dbReference>
<gene>
    <name evidence="7" type="ORF">J2Z69_000988</name>
</gene>
<comment type="subcellular location">
    <subcellularLocation>
        <location evidence="1">Cell envelope</location>
    </subcellularLocation>
</comment>